<dbReference type="AlphaFoldDB" id="A0ABD1LBR4"/>
<dbReference type="EMBL" id="JBGMDY010000010">
    <property type="protein sequence ID" value="KAL2320911.1"/>
    <property type="molecule type" value="Genomic_DNA"/>
</dbReference>
<evidence type="ECO:0000313" key="1">
    <source>
        <dbReference type="EMBL" id="KAL2320911.1"/>
    </source>
</evidence>
<organism evidence="1 2">
    <name type="scientific">Flemingia macrophylla</name>
    <dbReference type="NCBI Taxonomy" id="520843"/>
    <lineage>
        <taxon>Eukaryota</taxon>
        <taxon>Viridiplantae</taxon>
        <taxon>Streptophyta</taxon>
        <taxon>Embryophyta</taxon>
        <taxon>Tracheophyta</taxon>
        <taxon>Spermatophyta</taxon>
        <taxon>Magnoliopsida</taxon>
        <taxon>eudicotyledons</taxon>
        <taxon>Gunneridae</taxon>
        <taxon>Pentapetalae</taxon>
        <taxon>rosids</taxon>
        <taxon>fabids</taxon>
        <taxon>Fabales</taxon>
        <taxon>Fabaceae</taxon>
        <taxon>Papilionoideae</taxon>
        <taxon>50 kb inversion clade</taxon>
        <taxon>NPAAA clade</taxon>
        <taxon>indigoferoid/millettioid clade</taxon>
        <taxon>Phaseoleae</taxon>
        <taxon>Flemingia</taxon>
    </lineage>
</organism>
<comment type="caution">
    <text evidence="1">The sequence shown here is derived from an EMBL/GenBank/DDBJ whole genome shotgun (WGS) entry which is preliminary data.</text>
</comment>
<protein>
    <submittedName>
        <fullName evidence="1">Uncharacterized protein</fullName>
    </submittedName>
</protein>
<keyword evidence="2" id="KW-1185">Reference proteome</keyword>
<dbReference type="PANTHER" id="PTHR31901:SF44">
    <property type="entry name" value="INDOLE-3-ACETIC ACID-AMIDO SYNTHETASE GH3.6-RELATED"/>
    <property type="match status" value="1"/>
</dbReference>
<dbReference type="Pfam" id="PF03321">
    <property type="entry name" value="GH3"/>
    <property type="match status" value="1"/>
</dbReference>
<dbReference type="PANTHER" id="PTHR31901">
    <property type="entry name" value="GH3 DOMAIN-CONTAINING PROTEIN"/>
    <property type="match status" value="1"/>
</dbReference>
<dbReference type="Proteomes" id="UP001603857">
    <property type="component" value="Unassembled WGS sequence"/>
</dbReference>
<dbReference type="InterPro" id="IPR004993">
    <property type="entry name" value="GH3"/>
</dbReference>
<accession>A0ABD1LBR4</accession>
<evidence type="ECO:0000313" key="2">
    <source>
        <dbReference type="Proteomes" id="UP001603857"/>
    </source>
</evidence>
<name>A0ABD1LBR4_9FABA</name>
<reference evidence="1 2" key="1">
    <citation type="submission" date="2024-08" db="EMBL/GenBank/DDBJ databases">
        <title>Insights into the chromosomal genome structure of Flemingia macrophylla.</title>
        <authorList>
            <person name="Ding Y."/>
            <person name="Zhao Y."/>
            <person name="Bi W."/>
            <person name="Wu M."/>
            <person name="Zhao G."/>
            <person name="Gong Y."/>
            <person name="Li W."/>
            <person name="Zhang P."/>
        </authorList>
    </citation>
    <scope>NUCLEOTIDE SEQUENCE [LARGE SCALE GENOMIC DNA]</scope>
    <source>
        <strain evidence="1">DYQJB</strain>
        <tissue evidence="1">Leaf</tissue>
    </source>
</reference>
<gene>
    <name evidence="1" type="ORF">Fmac_029880</name>
</gene>
<proteinExistence type="predicted"/>
<sequence>MMTDEELMQKLEELTKEAQHHQLETLRSILLHNGTVRYLQSFEGPLHPSTFRRVVPLSSYQDYVDFINHMAEGKDDPFLSVDPLRCFFYSSGTSSSTMKPKLIPYFDSSLSKAASFIGHRGSVAVRQRLFPPKPEVNKILWFLYADNITTTKCGLKVMAASTYPLQSGNATPQQLATFSSPLEVIIGSHVEHQLYCHLLCGLRNLDLIDGITTPYAIGLIKAFGYLESKWEQLCDDLEHGFPCSEISEGAMREAVTKTLGDLIQNWQKE</sequence>